<dbReference type="AlphaFoldDB" id="A0A1I3D2N3"/>
<name>A0A1I3D2N3_9FLAO</name>
<dbReference type="InterPro" id="IPR029058">
    <property type="entry name" value="AB_hydrolase_fold"/>
</dbReference>
<accession>A0A1I3D2N3</accession>
<evidence type="ECO:0000313" key="1">
    <source>
        <dbReference type="EMBL" id="SFH80789.1"/>
    </source>
</evidence>
<evidence type="ECO:0000313" key="2">
    <source>
        <dbReference type="Proteomes" id="UP000198931"/>
    </source>
</evidence>
<reference evidence="1 2" key="1">
    <citation type="submission" date="2016-10" db="EMBL/GenBank/DDBJ databases">
        <authorList>
            <person name="de Groot N.N."/>
        </authorList>
    </citation>
    <scope>NUCLEOTIDE SEQUENCE [LARGE SCALE GENOMIC DNA]</scope>
    <source>
        <strain evidence="1 2">DSM 26000</strain>
    </source>
</reference>
<keyword evidence="2" id="KW-1185">Reference proteome</keyword>
<sequence length="214" mass="24754">MSKKIFLISGLGADERMFHRLNFYNCTPVFIKWLPTKKNENIADYASRLLTQITEENPVIIGLSFGGIIAVEIAKQIKTEKIILISSAKDKSEIPFLYKFAAYFKLNKLIPKQLFKQTNFFVYWLFGVKNEEDKNLLKEVLKDTDLDFAVWAIEQIINWKNDYLPQNLHRIHGSNDHLLPLKVLPPDFEIENGSHLMVLNNAEEVSTALQEILN</sequence>
<protein>
    <submittedName>
        <fullName evidence="1">Pimeloyl-ACP methyl ester carboxylesterase</fullName>
    </submittedName>
</protein>
<dbReference type="Gene3D" id="3.40.50.1820">
    <property type="entry name" value="alpha/beta hydrolase"/>
    <property type="match status" value="1"/>
</dbReference>
<dbReference type="STRING" id="1125876.SAMN05443292_0215"/>
<dbReference type="RefSeq" id="WP_090078328.1">
    <property type="nucleotide sequence ID" value="NZ_FOQT01000001.1"/>
</dbReference>
<proteinExistence type="predicted"/>
<dbReference type="SUPFAM" id="SSF53474">
    <property type="entry name" value="alpha/beta-Hydrolases"/>
    <property type="match status" value="1"/>
</dbReference>
<gene>
    <name evidence="1" type="ORF">SAMN05443292_0215</name>
</gene>
<dbReference type="Proteomes" id="UP000198931">
    <property type="component" value="Unassembled WGS sequence"/>
</dbReference>
<organism evidence="1 2">
    <name type="scientific">Halpernia frigidisoli</name>
    <dbReference type="NCBI Taxonomy" id="1125876"/>
    <lineage>
        <taxon>Bacteria</taxon>
        <taxon>Pseudomonadati</taxon>
        <taxon>Bacteroidota</taxon>
        <taxon>Flavobacteriia</taxon>
        <taxon>Flavobacteriales</taxon>
        <taxon>Weeksellaceae</taxon>
        <taxon>Chryseobacterium group</taxon>
        <taxon>Halpernia</taxon>
    </lineage>
</organism>
<dbReference type="EMBL" id="FOQT01000001">
    <property type="protein sequence ID" value="SFH80789.1"/>
    <property type="molecule type" value="Genomic_DNA"/>
</dbReference>
<dbReference type="OrthoDB" id="659408at2"/>